<keyword evidence="2" id="KW-0611">Plant defense</keyword>
<dbReference type="Gene3D" id="3.80.10.10">
    <property type="entry name" value="Ribonuclease Inhibitor"/>
    <property type="match status" value="1"/>
</dbReference>
<keyword evidence="6" id="KW-1185">Reference proteome</keyword>
<dbReference type="OMA" id="GVEFCAV"/>
<name>A0A803R118_CANSA</name>
<evidence type="ECO:0000256" key="1">
    <source>
        <dbReference type="ARBA" id="ARBA00022737"/>
    </source>
</evidence>
<evidence type="ECO:0000313" key="5">
    <source>
        <dbReference type="EnsemblPlants" id="cds.novel_model_3801_5bd9a17a"/>
    </source>
</evidence>
<dbReference type="EnsemblPlants" id="novel_model_3801_5bd9a17a">
    <property type="protein sequence ID" value="cds.novel_model_3801_5bd9a17a"/>
    <property type="gene ID" value="novel_gene_2030_5bd9a17a"/>
</dbReference>
<dbReference type="Pfam" id="PF23559">
    <property type="entry name" value="WHD_DRP"/>
    <property type="match status" value="1"/>
</dbReference>
<dbReference type="Gramene" id="novel_model_3801_5bd9a17a">
    <property type="protein sequence ID" value="cds.novel_model_3801_5bd9a17a"/>
    <property type="gene ID" value="novel_gene_2030_5bd9a17a"/>
</dbReference>
<dbReference type="Proteomes" id="UP000596661">
    <property type="component" value="Chromosome 3"/>
</dbReference>
<sequence>MSLSLRQCFAYCSTFEEDSLMESIYLISIWMALGILPSPENKEDLEDIGYSCFVELCDRSLFQVDPDEDYFEISQEFRVHDLIHNLACSITQNECSIVNSNDDREISDTVRYLRVVINENNLKKLSKLKKLKSIHVKLTGDEKDEVVQLFLSTCISTFKHLRVFDLSDLSFEVLPNSIGTMKQLRYLNLNNNEIMKRLPDSICKLQSLQTLILAGCVELEEIPKDIGNLVSLRTLMLTTKQSFLAEGGIGRLKSLRLLGICGCENLKALPNDLINCTALRSLIIDRCDQLNLASEFIDKDVKLRLDRFLIFELPQTTDLPQWLQQAANTLQKLYIIDCPKLSRLPESKTHVT</sequence>
<dbReference type="InterPro" id="IPR032675">
    <property type="entry name" value="LRR_dom_sf"/>
</dbReference>
<dbReference type="SUPFAM" id="SSF52058">
    <property type="entry name" value="L domain-like"/>
    <property type="match status" value="1"/>
</dbReference>
<dbReference type="InterPro" id="IPR036388">
    <property type="entry name" value="WH-like_DNA-bd_sf"/>
</dbReference>
<dbReference type="GO" id="GO:0006952">
    <property type="term" value="P:defense response"/>
    <property type="evidence" value="ECO:0007669"/>
    <property type="project" value="UniProtKB-KW"/>
</dbReference>
<evidence type="ECO:0000313" key="6">
    <source>
        <dbReference type="Proteomes" id="UP000596661"/>
    </source>
</evidence>
<proteinExistence type="predicted"/>
<dbReference type="InterPro" id="IPR055414">
    <property type="entry name" value="LRR_R13L4/SHOC2-like"/>
</dbReference>
<dbReference type="Gene3D" id="1.10.10.10">
    <property type="entry name" value="Winged helix-like DNA-binding domain superfamily/Winged helix DNA-binding domain"/>
    <property type="match status" value="1"/>
</dbReference>
<keyword evidence="1" id="KW-0677">Repeat</keyword>
<organism evidence="5 6">
    <name type="scientific">Cannabis sativa</name>
    <name type="common">Hemp</name>
    <name type="synonym">Marijuana</name>
    <dbReference type="NCBI Taxonomy" id="3483"/>
    <lineage>
        <taxon>Eukaryota</taxon>
        <taxon>Viridiplantae</taxon>
        <taxon>Streptophyta</taxon>
        <taxon>Embryophyta</taxon>
        <taxon>Tracheophyta</taxon>
        <taxon>Spermatophyta</taxon>
        <taxon>Magnoliopsida</taxon>
        <taxon>eudicotyledons</taxon>
        <taxon>Gunneridae</taxon>
        <taxon>Pentapetalae</taxon>
        <taxon>rosids</taxon>
        <taxon>fabids</taxon>
        <taxon>Rosales</taxon>
        <taxon>Cannabaceae</taxon>
        <taxon>Cannabis</taxon>
    </lineage>
</organism>
<evidence type="ECO:0000259" key="4">
    <source>
        <dbReference type="Pfam" id="PF23598"/>
    </source>
</evidence>
<dbReference type="EMBL" id="UZAU01000335">
    <property type="status" value="NOT_ANNOTATED_CDS"/>
    <property type="molecule type" value="Genomic_DNA"/>
</dbReference>
<dbReference type="Pfam" id="PF23598">
    <property type="entry name" value="LRR_14"/>
    <property type="match status" value="1"/>
</dbReference>
<dbReference type="PANTHER" id="PTHR36766">
    <property type="entry name" value="PLANT BROAD-SPECTRUM MILDEW RESISTANCE PROTEIN RPW8"/>
    <property type="match status" value="1"/>
</dbReference>
<dbReference type="InterPro" id="IPR058922">
    <property type="entry name" value="WHD_DRP"/>
</dbReference>
<accession>A0A803R118</accession>
<evidence type="ECO:0000256" key="2">
    <source>
        <dbReference type="ARBA" id="ARBA00022821"/>
    </source>
</evidence>
<dbReference type="PANTHER" id="PTHR36766:SF61">
    <property type="entry name" value="NB-ARC DOMAIN DISEASE RESISTANCE PROTEIN"/>
    <property type="match status" value="1"/>
</dbReference>
<reference evidence="5" key="1">
    <citation type="submission" date="2018-11" db="EMBL/GenBank/DDBJ databases">
        <authorList>
            <person name="Grassa J C."/>
        </authorList>
    </citation>
    <scope>NUCLEOTIDE SEQUENCE [LARGE SCALE GENOMIC DNA]</scope>
</reference>
<reference evidence="5" key="2">
    <citation type="submission" date="2021-03" db="UniProtKB">
        <authorList>
            <consortium name="EnsemblPlants"/>
        </authorList>
    </citation>
    <scope>IDENTIFICATION</scope>
</reference>
<feature type="domain" description="Disease resistance protein winged helix" evidence="3">
    <location>
        <begin position="15"/>
        <end position="87"/>
    </location>
</feature>
<evidence type="ECO:0000259" key="3">
    <source>
        <dbReference type="Pfam" id="PF23559"/>
    </source>
</evidence>
<protein>
    <submittedName>
        <fullName evidence="5">Uncharacterized protein</fullName>
    </submittedName>
</protein>
<dbReference type="AlphaFoldDB" id="A0A803R118"/>
<feature type="domain" description="Disease resistance R13L4/SHOC-2-like LRR" evidence="4">
    <location>
        <begin position="155"/>
        <end position="346"/>
    </location>
</feature>